<dbReference type="PANTHER" id="PTHR16320">
    <property type="entry name" value="SPHINGOMYELINASE FAMILY MEMBER"/>
    <property type="match status" value="1"/>
</dbReference>
<dbReference type="Pfam" id="PF03372">
    <property type="entry name" value="Exo_endo_phos"/>
    <property type="match status" value="1"/>
</dbReference>
<organism evidence="16 17">
    <name type="scientific">Rhynocoris fuscipes</name>
    <dbReference type="NCBI Taxonomy" id="488301"/>
    <lineage>
        <taxon>Eukaryota</taxon>
        <taxon>Metazoa</taxon>
        <taxon>Ecdysozoa</taxon>
        <taxon>Arthropoda</taxon>
        <taxon>Hexapoda</taxon>
        <taxon>Insecta</taxon>
        <taxon>Pterygota</taxon>
        <taxon>Neoptera</taxon>
        <taxon>Paraneoptera</taxon>
        <taxon>Hemiptera</taxon>
        <taxon>Heteroptera</taxon>
        <taxon>Panheteroptera</taxon>
        <taxon>Cimicomorpha</taxon>
        <taxon>Reduviidae</taxon>
        <taxon>Harpactorinae</taxon>
        <taxon>Harpactorini</taxon>
        <taxon>Rhynocoris</taxon>
    </lineage>
</organism>
<comment type="similarity">
    <text evidence="4">Belongs to the neutral sphingomyelinase family.</text>
</comment>
<reference evidence="16 17" key="1">
    <citation type="submission" date="2022-12" db="EMBL/GenBank/DDBJ databases">
        <title>Chromosome-level genome assembly of true bugs.</title>
        <authorList>
            <person name="Ma L."/>
            <person name="Li H."/>
        </authorList>
    </citation>
    <scope>NUCLEOTIDE SEQUENCE [LARGE SCALE GENOMIC DNA]</scope>
    <source>
        <strain evidence="16">Lab_2022b</strain>
    </source>
</reference>
<dbReference type="InterPro" id="IPR038772">
    <property type="entry name" value="Sph/SMPD2-like"/>
</dbReference>
<evidence type="ECO:0000256" key="7">
    <source>
        <dbReference type="ARBA" id="ARBA00022723"/>
    </source>
</evidence>
<dbReference type="InterPro" id="IPR036691">
    <property type="entry name" value="Endo/exonu/phosph_ase_sf"/>
</dbReference>
<keyword evidence="11 14" id="KW-1133">Transmembrane helix</keyword>
<evidence type="ECO:0000256" key="5">
    <source>
        <dbReference type="ARBA" id="ARBA00012369"/>
    </source>
</evidence>
<evidence type="ECO:0000256" key="1">
    <source>
        <dbReference type="ARBA" id="ARBA00004141"/>
    </source>
</evidence>
<evidence type="ECO:0000256" key="6">
    <source>
        <dbReference type="ARBA" id="ARBA00022692"/>
    </source>
</evidence>
<keyword evidence="10" id="KW-0746">Sphingolipid metabolism</keyword>
<keyword evidence="7" id="KW-0479">Metal-binding</keyword>
<keyword evidence="8" id="KW-0378">Hydrolase</keyword>
<dbReference type="EMBL" id="JAPXFL010000015">
    <property type="protein sequence ID" value="KAK9497171.1"/>
    <property type="molecule type" value="Genomic_DNA"/>
</dbReference>
<dbReference type="PANTHER" id="PTHR16320:SF24">
    <property type="entry name" value="PHOSPHODIESTERASE, PUTATIVE-RELATED"/>
    <property type="match status" value="1"/>
</dbReference>
<dbReference type="GO" id="GO:0016020">
    <property type="term" value="C:membrane"/>
    <property type="evidence" value="ECO:0007669"/>
    <property type="project" value="UniProtKB-SubCell"/>
</dbReference>
<feature type="transmembrane region" description="Helical" evidence="14">
    <location>
        <begin position="359"/>
        <end position="380"/>
    </location>
</feature>
<keyword evidence="12" id="KW-0443">Lipid metabolism</keyword>
<proteinExistence type="inferred from homology"/>
<evidence type="ECO:0000256" key="4">
    <source>
        <dbReference type="ARBA" id="ARBA00006335"/>
    </source>
</evidence>
<dbReference type="GO" id="GO:0046872">
    <property type="term" value="F:metal ion binding"/>
    <property type="evidence" value="ECO:0007669"/>
    <property type="project" value="UniProtKB-KW"/>
</dbReference>
<protein>
    <recommendedName>
        <fullName evidence="5">sphingomyelin phosphodiesterase</fullName>
        <ecNumber evidence="5">3.1.4.12</ecNumber>
    </recommendedName>
</protein>
<sequence>MNNLRYPHFHNISVLSLNFWGLPSFLATDKELRLDALGDYLGERNYDVVCIQEMWCESDFITLEAACRHKLPFSHYFSSGVLGSGLCILSRWPILNTYFMQFSLNGYIHMIHHGDWFGGKGIALAQARIKNMIVNIYNTHLIADYTDYDYLAHRVIQALDAAQFLDFTSKNVDFSILCGDLNSSPSNVCTRLIKRLSRFEDAIHAENNHGFEAFGTNATFVNSYSSQEDIDLVSFGTRIDYILYKCRNNYRTRVTEYDLPLLARIPFVNKSYSDHEAVGANFLVYLREDADEISIYDEDNEIIAARLTSAIVRTLKEAYDICKYEKRNLKYLTTLALQLSFFLFLFILLSFMFSYPLAISYIILLFLVYLLYLAFILYYIEINAITNAIRRIVVLANNIYN</sequence>
<evidence type="ECO:0000256" key="9">
    <source>
        <dbReference type="ARBA" id="ARBA00022842"/>
    </source>
</evidence>
<comment type="pathway">
    <text evidence="2">Lipid metabolism; sphingolipid metabolism.</text>
</comment>
<evidence type="ECO:0000256" key="11">
    <source>
        <dbReference type="ARBA" id="ARBA00022989"/>
    </source>
</evidence>
<evidence type="ECO:0000256" key="8">
    <source>
        <dbReference type="ARBA" id="ARBA00022801"/>
    </source>
</evidence>
<comment type="subcellular location">
    <subcellularLocation>
        <location evidence="1">Membrane</location>
        <topology evidence="1">Multi-pass membrane protein</topology>
    </subcellularLocation>
</comment>
<comment type="pathway">
    <text evidence="3">Sphingolipid metabolism.</text>
</comment>
<evidence type="ECO:0000256" key="2">
    <source>
        <dbReference type="ARBA" id="ARBA00004760"/>
    </source>
</evidence>
<dbReference type="GO" id="GO:0004767">
    <property type="term" value="F:sphingomyelin phosphodiesterase activity"/>
    <property type="evidence" value="ECO:0007669"/>
    <property type="project" value="UniProtKB-EC"/>
</dbReference>
<comment type="caution">
    <text evidence="16">The sequence shown here is derived from an EMBL/GenBank/DDBJ whole genome shotgun (WGS) entry which is preliminary data.</text>
</comment>
<evidence type="ECO:0000256" key="10">
    <source>
        <dbReference type="ARBA" id="ARBA00022919"/>
    </source>
</evidence>
<dbReference type="AlphaFoldDB" id="A0AAW1CFW7"/>
<feature type="transmembrane region" description="Helical" evidence="14">
    <location>
        <begin position="331"/>
        <end position="353"/>
    </location>
</feature>
<dbReference type="EC" id="3.1.4.12" evidence="5"/>
<keyword evidence="17" id="KW-1185">Reference proteome</keyword>
<dbReference type="InterPro" id="IPR005135">
    <property type="entry name" value="Endo/exonuclease/phosphatase"/>
</dbReference>
<evidence type="ECO:0000259" key="15">
    <source>
        <dbReference type="Pfam" id="PF03372"/>
    </source>
</evidence>
<evidence type="ECO:0000313" key="16">
    <source>
        <dbReference type="EMBL" id="KAK9497171.1"/>
    </source>
</evidence>
<accession>A0AAW1CFW7</accession>
<name>A0AAW1CFW7_9HEMI</name>
<keyword evidence="6 14" id="KW-0812">Transmembrane</keyword>
<feature type="domain" description="Endonuclease/exonuclease/phosphatase" evidence="15">
    <location>
        <begin position="16"/>
        <end position="245"/>
    </location>
</feature>
<evidence type="ECO:0000313" key="17">
    <source>
        <dbReference type="Proteomes" id="UP001461498"/>
    </source>
</evidence>
<evidence type="ECO:0000256" key="14">
    <source>
        <dbReference type="SAM" id="Phobius"/>
    </source>
</evidence>
<evidence type="ECO:0000256" key="13">
    <source>
        <dbReference type="ARBA" id="ARBA00023136"/>
    </source>
</evidence>
<dbReference type="GO" id="GO:0006665">
    <property type="term" value="P:sphingolipid metabolic process"/>
    <property type="evidence" value="ECO:0007669"/>
    <property type="project" value="UniProtKB-KW"/>
</dbReference>
<keyword evidence="13 14" id="KW-0472">Membrane</keyword>
<evidence type="ECO:0000256" key="12">
    <source>
        <dbReference type="ARBA" id="ARBA00023098"/>
    </source>
</evidence>
<dbReference type="Gene3D" id="3.60.10.10">
    <property type="entry name" value="Endonuclease/exonuclease/phosphatase"/>
    <property type="match status" value="1"/>
</dbReference>
<dbReference type="Proteomes" id="UP001461498">
    <property type="component" value="Unassembled WGS sequence"/>
</dbReference>
<dbReference type="SUPFAM" id="SSF56219">
    <property type="entry name" value="DNase I-like"/>
    <property type="match status" value="1"/>
</dbReference>
<keyword evidence="9" id="KW-0460">Magnesium</keyword>
<evidence type="ECO:0000256" key="3">
    <source>
        <dbReference type="ARBA" id="ARBA00004991"/>
    </source>
</evidence>
<gene>
    <name evidence="16" type="ORF">O3M35_004539</name>
</gene>